<comment type="caution">
    <text evidence="1">The sequence shown here is derived from an EMBL/GenBank/DDBJ whole genome shotgun (WGS) entry which is preliminary data.</text>
</comment>
<organism evidence="1 2">
    <name type="scientific">Cladorrhinum samala</name>
    <dbReference type="NCBI Taxonomy" id="585594"/>
    <lineage>
        <taxon>Eukaryota</taxon>
        <taxon>Fungi</taxon>
        <taxon>Dikarya</taxon>
        <taxon>Ascomycota</taxon>
        <taxon>Pezizomycotina</taxon>
        <taxon>Sordariomycetes</taxon>
        <taxon>Sordariomycetidae</taxon>
        <taxon>Sordariales</taxon>
        <taxon>Podosporaceae</taxon>
        <taxon>Cladorrhinum</taxon>
    </lineage>
</organism>
<reference evidence="1" key="1">
    <citation type="journal article" date="2023" name="Mol. Phylogenet. Evol.">
        <title>Genome-scale phylogeny and comparative genomics of the fungal order Sordariales.</title>
        <authorList>
            <person name="Hensen N."/>
            <person name="Bonometti L."/>
            <person name="Westerberg I."/>
            <person name="Brannstrom I.O."/>
            <person name="Guillou S."/>
            <person name="Cros-Aarteil S."/>
            <person name="Calhoun S."/>
            <person name="Haridas S."/>
            <person name="Kuo A."/>
            <person name="Mondo S."/>
            <person name="Pangilinan J."/>
            <person name="Riley R."/>
            <person name="LaButti K."/>
            <person name="Andreopoulos B."/>
            <person name="Lipzen A."/>
            <person name="Chen C."/>
            <person name="Yan M."/>
            <person name="Daum C."/>
            <person name="Ng V."/>
            <person name="Clum A."/>
            <person name="Steindorff A."/>
            <person name="Ohm R.A."/>
            <person name="Martin F."/>
            <person name="Silar P."/>
            <person name="Natvig D.O."/>
            <person name="Lalanne C."/>
            <person name="Gautier V."/>
            <person name="Ament-Velasquez S.L."/>
            <person name="Kruys A."/>
            <person name="Hutchinson M.I."/>
            <person name="Powell A.J."/>
            <person name="Barry K."/>
            <person name="Miller A.N."/>
            <person name="Grigoriev I.V."/>
            <person name="Debuchy R."/>
            <person name="Gladieux P."/>
            <person name="Hiltunen Thoren M."/>
            <person name="Johannesson H."/>
        </authorList>
    </citation>
    <scope>NUCLEOTIDE SEQUENCE</scope>
    <source>
        <strain evidence="1">PSN324</strain>
    </source>
</reference>
<gene>
    <name evidence="1" type="ORF">QBC42DRAFT_265519</name>
</gene>
<accession>A0AAV9HVP5</accession>
<reference evidence="1" key="2">
    <citation type="submission" date="2023-06" db="EMBL/GenBank/DDBJ databases">
        <authorList>
            <consortium name="Lawrence Berkeley National Laboratory"/>
            <person name="Mondo S.J."/>
            <person name="Hensen N."/>
            <person name="Bonometti L."/>
            <person name="Westerberg I."/>
            <person name="Brannstrom I.O."/>
            <person name="Guillou S."/>
            <person name="Cros-Aarteil S."/>
            <person name="Calhoun S."/>
            <person name="Haridas S."/>
            <person name="Kuo A."/>
            <person name="Pangilinan J."/>
            <person name="Riley R."/>
            <person name="Labutti K."/>
            <person name="Andreopoulos B."/>
            <person name="Lipzen A."/>
            <person name="Chen C."/>
            <person name="Yanf M."/>
            <person name="Daum C."/>
            <person name="Ng V."/>
            <person name="Clum A."/>
            <person name="Steindorff A."/>
            <person name="Ohm R."/>
            <person name="Martin F."/>
            <person name="Silar P."/>
            <person name="Natvig D."/>
            <person name="Lalanne C."/>
            <person name="Gautier V."/>
            <person name="Ament-Velasquez S.L."/>
            <person name="Kruys A."/>
            <person name="Hutchinson M.I."/>
            <person name="Powell A.J."/>
            <person name="Barry K."/>
            <person name="Miller A.N."/>
            <person name="Grigoriev I.V."/>
            <person name="Debuchy R."/>
            <person name="Gladieux P."/>
            <person name="Thoren M.H."/>
            <person name="Johannesson H."/>
        </authorList>
    </citation>
    <scope>NUCLEOTIDE SEQUENCE</scope>
    <source>
        <strain evidence="1">PSN324</strain>
    </source>
</reference>
<dbReference type="EMBL" id="MU864958">
    <property type="protein sequence ID" value="KAK4463567.1"/>
    <property type="molecule type" value="Genomic_DNA"/>
</dbReference>
<evidence type="ECO:0000313" key="1">
    <source>
        <dbReference type="EMBL" id="KAK4463567.1"/>
    </source>
</evidence>
<protein>
    <submittedName>
        <fullName evidence="1">Uncharacterized protein</fullName>
    </submittedName>
</protein>
<dbReference type="Proteomes" id="UP001321749">
    <property type="component" value="Unassembled WGS sequence"/>
</dbReference>
<keyword evidence="2" id="KW-1185">Reference proteome</keyword>
<sequence length="231" mass="26031">MASYHRVLQVFGRSTDEKSVECDYDIHPWDILINGERWAGKIRLIGFVDVFFVICYSGVSRFEHGILIHKDDEAIRNTLTAAGISDADKEIGLKVVNKEKAKLQDGAEPKKYFQFEKERDGLDYRITSLGHPIGLKTTYPKSSLQKYEIKVRKGKDQMMKRRIRRGVTQHDLFDMMHDAIRLGVITHAELIGTVLGRTVGGSMLEDMTGKYLDALGGGKGSKNQALSADRI</sequence>
<proteinExistence type="predicted"/>
<dbReference type="AlphaFoldDB" id="A0AAV9HVP5"/>
<name>A0AAV9HVP5_9PEZI</name>
<evidence type="ECO:0000313" key="2">
    <source>
        <dbReference type="Proteomes" id="UP001321749"/>
    </source>
</evidence>